<evidence type="ECO:0000313" key="2">
    <source>
        <dbReference type="Proteomes" id="UP000010321"/>
    </source>
</evidence>
<comment type="caution">
    <text evidence="1">The sequence shown here is derived from an EMBL/GenBank/DDBJ whole genome shotgun (WGS) entry which is preliminary data.</text>
</comment>
<gene>
    <name evidence="1" type="ORF">HMPREF9445_02362</name>
</gene>
<dbReference type="EMBL" id="AFBM01000028">
    <property type="protein sequence ID" value="EGF50768.1"/>
    <property type="molecule type" value="Genomic_DNA"/>
</dbReference>
<reference evidence="1 2" key="1">
    <citation type="submission" date="2011-02" db="EMBL/GenBank/DDBJ databases">
        <authorList>
            <person name="Weinstock G."/>
            <person name="Sodergren E."/>
            <person name="Clifton S."/>
            <person name="Fulton L."/>
            <person name="Fulton B."/>
            <person name="Courtney L."/>
            <person name="Fronick C."/>
            <person name="Harrison M."/>
            <person name="Strong C."/>
            <person name="Farmer C."/>
            <person name="Delahaunty K."/>
            <person name="Markovic C."/>
            <person name="Hall O."/>
            <person name="Minx P."/>
            <person name="Tomlinson C."/>
            <person name="Mitreva M."/>
            <person name="Hou S."/>
            <person name="Chen J."/>
            <person name="Wollam A."/>
            <person name="Pepin K.H."/>
            <person name="Johnson M."/>
            <person name="Bhonagiri V."/>
            <person name="Zhang X."/>
            <person name="Suruliraj S."/>
            <person name="Warren W."/>
            <person name="Chinwalla A."/>
            <person name="Mardis E.R."/>
            <person name="Wilson R.K."/>
        </authorList>
    </citation>
    <scope>NUCLEOTIDE SEQUENCE [LARGE SCALE GENOMIC DNA]</scope>
    <source>
        <strain evidence="1 2">YIT 12056</strain>
    </source>
</reference>
<name>A0ABN0CLW9_9BACE</name>
<keyword evidence="2" id="KW-1185">Reference proteome</keyword>
<dbReference type="Proteomes" id="UP000010321">
    <property type="component" value="Unassembled WGS sequence"/>
</dbReference>
<evidence type="ECO:0000313" key="1">
    <source>
        <dbReference type="EMBL" id="EGF50768.1"/>
    </source>
</evidence>
<protein>
    <submittedName>
        <fullName evidence="1">Conserved domain protein</fullName>
    </submittedName>
</protein>
<proteinExistence type="predicted"/>
<sequence length="50" mass="5785">MLNVNVFYVCKCNSFQLNYANLSSDLLIFAVKYNRNKEVNVNLLKTKIAL</sequence>
<organism evidence="1 2">
    <name type="scientific">Bacteroides clarus YIT 12056</name>
    <dbReference type="NCBI Taxonomy" id="762984"/>
    <lineage>
        <taxon>Bacteria</taxon>
        <taxon>Pseudomonadati</taxon>
        <taxon>Bacteroidota</taxon>
        <taxon>Bacteroidia</taxon>
        <taxon>Bacteroidales</taxon>
        <taxon>Bacteroidaceae</taxon>
        <taxon>Bacteroides</taxon>
    </lineage>
</organism>
<accession>A0ABN0CLW9</accession>